<comment type="subcellular location">
    <subcellularLocation>
        <location evidence="1">Nucleus</location>
    </subcellularLocation>
</comment>
<proteinExistence type="predicted"/>
<evidence type="ECO:0000256" key="3">
    <source>
        <dbReference type="ARBA" id="ARBA00023125"/>
    </source>
</evidence>
<dbReference type="InterPro" id="IPR024940">
    <property type="entry name" value="TCF/LEF"/>
</dbReference>
<reference evidence="8 9" key="1">
    <citation type="submission" date="2023-10" db="EMBL/GenBank/DDBJ databases">
        <title>Genomes of two closely related lineages of the louse Polyplax serrata with different host specificities.</title>
        <authorList>
            <person name="Martinu J."/>
            <person name="Tarabai H."/>
            <person name="Stefka J."/>
            <person name="Hypsa V."/>
        </authorList>
    </citation>
    <scope>NUCLEOTIDE SEQUENCE [LARGE SCALE GENOMIC DNA]</scope>
    <source>
        <strain evidence="8">HR10_N</strain>
    </source>
</reference>
<organism evidence="8 9">
    <name type="scientific">Polyplax serrata</name>
    <name type="common">Common mouse louse</name>
    <dbReference type="NCBI Taxonomy" id="468196"/>
    <lineage>
        <taxon>Eukaryota</taxon>
        <taxon>Metazoa</taxon>
        <taxon>Ecdysozoa</taxon>
        <taxon>Arthropoda</taxon>
        <taxon>Hexapoda</taxon>
        <taxon>Insecta</taxon>
        <taxon>Pterygota</taxon>
        <taxon>Neoptera</taxon>
        <taxon>Paraneoptera</taxon>
        <taxon>Psocodea</taxon>
        <taxon>Troctomorpha</taxon>
        <taxon>Phthiraptera</taxon>
        <taxon>Anoplura</taxon>
        <taxon>Polyplacidae</taxon>
        <taxon>Polyplax</taxon>
    </lineage>
</organism>
<evidence type="ECO:0000256" key="7">
    <source>
        <dbReference type="SAM" id="MobiDB-lite"/>
    </source>
</evidence>
<dbReference type="Proteomes" id="UP001372834">
    <property type="component" value="Unassembled WGS sequence"/>
</dbReference>
<dbReference type="GO" id="GO:1990907">
    <property type="term" value="C:beta-catenin-TCF complex"/>
    <property type="evidence" value="ECO:0007669"/>
    <property type="project" value="TreeGrafter"/>
</dbReference>
<dbReference type="AlphaFoldDB" id="A0AAN8SH84"/>
<gene>
    <name evidence="8" type="ORF">RUM43_001049</name>
</gene>
<evidence type="ECO:0000256" key="2">
    <source>
        <dbReference type="ARBA" id="ARBA00023015"/>
    </source>
</evidence>
<protein>
    <submittedName>
        <fullName evidence="8">Uncharacterized protein</fullName>
    </submittedName>
</protein>
<feature type="compositionally biased region" description="Basic and acidic residues" evidence="7">
    <location>
        <begin position="112"/>
        <end position="127"/>
    </location>
</feature>
<dbReference type="GO" id="GO:0000981">
    <property type="term" value="F:DNA-binding transcription factor activity, RNA polymerase II-specific"/>
    <property type="evidence" value="ECO:0007669"/>
    <property type="project" value="TreeGrafter"/>
</dbReference>
<feature type="compositionally biased region" description="Low complexity" evidence="7">
    <location>
        <begin position="82"/>
        <end position="92"/>
    </location>
</feature>
<evidence type="ECO:0000313" key="9">
    <source>
        <dbReference type="Proteomes" id="UP001372834"/>
    </source>
</evidence>
<name>A0AAN8SH84_POLSC</name>
<keyword evidence="3" id="KW-0238">DNA-binding</keyword>
<keyword evidence="2" id="KW-0805">Transcription regulation</keyword>
<evidence type="ECO:0000256" key="1">
    <source>
        <dbReference type="ARBA" id="ARBA00004123"/>
    </source>
</evidence>
<keyword evidence="6" id="KW-0539">Nucleus</keyword>
<comment type="caution">
    <text evidence="8">The sequence shown here is derived from an EMBL/GenBank/DDBJ whole genome shotgun (WGS) entry which is preliminary data.</text>
</comment>
<feature type="region of interest" description="Disordered" evidence="7">
    <location>
        <begin position="82"/>
        <end position="145"/>
    </location>
</feature>
<dbReference type="PANTHER" id="PTHR10373:SF38">
    <property type="entry name" value="PROTEIN PANGOLIN, ISOFORM J"/>
    <property type="match status" value="1"/>
</dbReference>
<dbReference type="GO" id="GO:0000978">
    <property type="term" value="F:RNA polymerase II cis-regulatory region sequence-specific DNA binding"/>
    <property type="evidence" value="ECO:0007669"/>
    <property type="project" value="TreeGrafter"/>
</dbReference>
<accession>A0AAN8SH84</accession>
<evidence type="ECO:0000256" key="4">
    <source>
        <dbReference type="ARBA" id="ARBA00023159"/>
    </source>
</evidence>
<keyword evidence="4" id="KW-0010">Activator</keyword>
<sequence>MDGNVLEGLTGKVLVERAETRRKKVLHKRKGLIFLVIVCEYAHTPGMYPISAGTGFRSPYPTSLPISSTTLPSDFYRFSPTSLLPGHPGLSPHGHHSLSSHPAIVTPGPKQELGHHTQSDHNHRDAEPFDEAPGKSNWFTEQPTE</sequence>
<evidence type="ECO:0000313" key="8">
    <source>
        <dbReference type="EMBL" id="KAK6644776.1"/>
    </source>
</evidence>
<dbReference type="EMBL" id="JAWJWE010000001">
    <property type="protein sequence ID" value="KAK6644776.1"/>
    <property type="molecule type" value="Genomic_DNA"/>
</dbReference>
<evidence type="ECO:0000256" key="5">
    <source>
        <dbReference type="ARBA" id="ARBA00023163"/>
    </source>
</evidence>
<dbReference type="PANTHER" id="PTHR10373">
    <property type="entry name" value="TRANSCRIPTION FACTOR 7 FAMILY MEMBER"/>
    <property type="match status" value="1"/>
</dbReference>
<dbReference type="GO" id="GO:0000785">
    <property type="term" value="C:chromatin"/>
    <property type="evidence" value="ECO:0007669"/>
    <property type="project" value="TreeGrafter"/>
</dbReference>
<keyword evidence="5" id="KW-0804">Transcription</keyword>
<evidence type="ECO:0000256" key="6">
    <source>
        <dbReference type="ARBA" id="ARBA00023242"/>
    </source>
</evidence>
<dbReference type="GO" id="GO:0060070">
    <property type="term" value="P:canonical Wnt signaling pathway"/>
    <property type="evidence" value="ECO:0007669"/>
    <property type="project" value="TreeGrafter"/>
</dbReference>